<evidence type="ECO:0000313" key="3">
    <source>
        <dbReference type="Proteomes" id="UP000509345"/>
    </source>
</evidence>
<reference evidence="2 3" key="1">
    <citation type="submission" date="2020-06" db="EMBL/GenBank/DDBJ databases">
        <title>Genome mining for natural products.</title>
        <authorList>
            <person name="Zhang B."/>
            <person name="Shi J."/>
            <person name="Ge H."/>
        </authorList>
    </citation>
    <scope>NUCLEOTIDE SEQUENCE [LARGE SCALE GENOMIC DNA]</scope>
    <source>
        <strain evidence="2 3">NA06532</strain>
        <plasmid evidence="2 3">unnamed1</plasmid>
    </source>
</reference>
<protein>
    <submittedName>
        <fullName evidence="2">Uncharacterized protein</fullName>
    </submittedName>
</protein>
<dbReference type="RefSeq" id="WP_176145689.1">
    <property type="nucleotide sequence ID" value="NZ_CP054927.1"/>
</dbReference>
<organism evidence="2 3">
    <name type="scientific">Streptomyces microflavus</name>
    <name type="common">Streptomyces lipmanii</name>
    <dbReference type="NCBI Taxonomy" id="1919"/>
    <lineage>
        <taxon>Bacteria</taxon>
        <taxon>Bacillati</taxon>
        <taxon>Actinomycetota</taxon>
        <taxon>Actinomycetes</taxon>
        <taxon>Kitasatosporales</taxon>
        <taxon>Streptomycetaceae</taxon>
        <taxon>Streptomyces</taxon>
    </lineage>
</organism>
<proteinExistence type="predicted"/>
<sequence length="373" mass="40341">MSSPIRLSAAIMTHPARRARALALKDSLPELSLQVVEDPDPYGAGSCSARTAVLAWGTVAHHATHHLVLQDDAVPVADLRERVLRAVGERPAAAISLYTEWASATSSAVRLAAWLGQPFAEVCDPYTPCIGLVLPAEAARELARARPDVPQDDVMIAGVLRRLGVPEYVTVPNLVQHATEVSLTGNTPMGLRLAACYSTAPHSDTAPVVDARVDLLPCFSRSYGRPYYLERDPGSVSGWSQRSLLETLQRRDVDVAALQRTAARRSAGLHRAEPDLRPDIIISLWITAWLGGAELRRLLGHHAVDPSEVLDRRLGQIALANIGPGIFDQYMLPERLLELSPVLQTFAHAAFTEGVTASGVPDGRFPDHRSLSG</sequence>
<reference evidence="1 4" key="2">
    <citation type="submission" date="2024-01" db="EMBL/GenBank/DDBJ databases">
        <title>Metagenomic exploration of the rhizosphere soil microbial community and their significance in facilitating the development of wild simulated ginseng.</title>
        <authorList>
            <person name="Huang J."/>
        </authorList>
    </citation>
    <scope>NUCLEOTIDE SEQUENCE [LARGE SCALE GENOMIC DNA]</scope>
    <source>
        <strain evidence="1 4">WY141</strain>
    </source>
</reference>
<evidence type="ECO:0000313" key="2">
    <source>
        <dbReference type="EMBL" id="QKW47812.1"/>
    </source>
</evidence>
<gene>
    <name evidence="1" type="ORF">ABR748_26145</name>
    <name evidence="2" type="ORF">HUT09_35285</name>
</gene>
<accession>A0A7H8N080</accession>
<name>A0A7H8N080_STRMI</name>
<dbReference type="AlphaFoldDB" id="A0A7H8N080"/>
<geneLocation type="plasmid" evidence="2 3">
    <name>unnamed1</name>
</geneLocation>
<dbReference type="GeneID" id="87636537"/>
<dbReference type="EMBL" id="JBEJUE010000026">
    <property type="protein sequence ID" value="MER0427673.1"/>
    <property type="molecule type" value="Genomic_DNA"/>
</dbReference>
<dbReference type="EMBL" id="CP054927">
    <property type="protein sequence ID" value="QKW47812.1"/>
    <property type="molecule type" value="Genomic_DNA"/>
</dbReference>
<keyword evidence="2" id="KW-0614">Plasmid</keyword>
<dbReference type="Proteomes" id="UP001456562">
    <property type="component" value="Unassembled WGS sequence"/>
</dbReference>
<evidence type="ECO:0000313" key="4">
    <source>
        <dbReference type="Proteomes" id="UP001456562"/>
    </source>
</evidence>
<dbReference type="Proteomes" id="UP000509345">
    <property type="component" value="Plasmid unnamed1"/>
</dbReference>
<keyword evidence="4" id="KW-1185">Reference proteome</keyword>
<evidence type="ECO:0000313" key="1">
    <source>
        <dbReference type="EMBL" id="MER0427673.1"/>
    </source>
</evidence>